<name>A0A1I4BDG9_9HYPH</name>
<accession>A0A1I4BDG9</accession>
<comment type="subcellular location">
    <subcellularLocation>
        <location evidence="1">Cell envelope</location>
    </subcellularLocation>
</comment>
<dbReference type="InterPro" id="IPR001320">
    <property type="entry name" value="Iontro_rcpt_C"/>
</dbReference>
<evidence type="ECO:0000256" key="1">
    <source>
        <dbReference type="ARBA" id="ARBA00004196"/>
    </source>
</evidence>
<keyword evidence="3 5" id="KW-0732">Signal</keyword>
<dbReference type="PROSITE" id="PS01039">
    <property type="entry name" value="SBP_BACTERIAL_3"/>
    <property type="match status" value="1"/>
</dbReference>
<dbReference type="Gene3D" id="3.40.190.10">
    <property type="entry name" value="Periplasmic binding protein-like II"/>
    <property type="match status" value="2"/>
</dbReference>
<dbReference type="SMART" id="SM00079">
    <property type="entry name" value="PBPe"/>
    <property type="match status" value="1"/>
</dbReference>
<dbReference type="Proteomes" id="UP000199598">
    <property type="component" value="Unassembled WGS sequence"/>
</dbReference>
<evidence type="ECO:0000256" key="4">
    <source>
        <dbReference type="RuleBase" id="RU003744"/>
    </source>
</evidence>
<feature type="signal peptide" evidence="5">
    <location>
        <begin position="1"/>
        <end position="22"/>
    </location>
</feature>
<organism evidence="8 9">
    <name type="scientific">Pseudovibrio ascidiaceicola</name>
    <dbReference type="NCBI Taxonomy" id="285279"/>
    <lineage>
        <taxon>Bacteria</taxon>
        <taxon>Pseudomonadati</taxon>
        <taxon>Pseudomonadota</taxon>
        <taxon>Alphaproteobacteria</taxon>
        <taxon>Hyphomicrobiales</taxon>
        <taxon>Stappiaceae</taxon>
        <taxon>Pseudovibrio</taxon>
    </lineage>
</organism>
<dbReference type="InterPro" id="IPR001638">
    <property type="entry name" value="Solute-binding_3/MltF_N"/>
</dbReference>
<evidence type="ECO:0000259" key="6">
    <source>
        <dbReference type="SMART" id="SM00062"/>
    </source>
</evidence>
<gene>
    <name evidence="8" type="ORF">SAMN04488518_107297</name>
</gene>
<evidence type="ECO:0000256" key="2">
    <source>
        <dbReference type="ARBA" id="ARBA00010333"/>
    </source>
</evidence>
<sequence>MSFARIALATLMSFTAASALQADEITKLRIATEGAYPPFNFTGSDGVLTGFDVEIGNALCAEMKIECEWGTQEWDGMIPGLVAGKYDAIIASMSITEERLERISFSRSYYNTPSTIAVPKDSTVSEITPEALEGLLIGAQGGTTHSVVAEEIYSDADVSLYPTSEEYKLDIENGRLDAVIDDLGVLQSWVDSEAGSCCKIIGSLPIQPELHGQGIGVGVRQGQEELADRFSQAILAIRENGTYKTINDKYFSQDAFGE</sequence>
<evidence type="ECO:0000256" key="3">
    <source>
        <dbReference type="ARBA" id="ARBA00022729"/>
    </source>
</evidence>
<dbReference type="SMART" id="SM00062">
    <property type="entry name" value="PBPb"/>
    <property type="match status" value="1"/>
</dbReference>
<reference evidence="8 9" key="1">
    <citation type="submission" date="2016-10" db="EMBL/GenBank/DDBJ databases">
        <authorList>
            <person name="Varghese N."/>
            <person name="Submissions S."/>
        </authorList>
    </citation>
    <scope>NUCLEOTIDE SEQUENCE [LARGE SCALE GENOMIC DNA]</scope>
    <source>
        <strain evidence="8 9">DSM 16392</strain>
    </source>
</reference>
<comment type="similarity">
    <text evidence="2 4">Belongs to the bacterial solute-binding protein 3 family.</text>
</comment>
<dbReference type="PANTHER" id="PTHR35936:SF19">
    <property type="entry name" value="AMINO-ACID-BINDING PROTEIN YXEM-RELATED"/>
    <property type="match status" value="1"/>
</dbReference>
<evidence type="ECO:0000256" key="5">
    <source>
        <dbReference type="SAM" id="SignalP"/>
    </source>
</evidence>
<evidence type="ECO:0000313" key="8">
    <source>
        <dbReference type="EMBL" id="SFK66854.1"/>
    </source>
</evidence>
<dbReference type="RefSeq" id="WP_093520754.1">
    <property type="nucleotide sequence ID" value="NZ_FOSK01000007.1"/>
</dbReference>
<protein>
    <submittedName>
        <fullName evidence="8">Amino acid ABC transporter substrate-binding protein, PAAT family (TC 3.A.1.3.-)</fullName>
    </submittedName>
</protein>
<dbReference type="PANTHER" id="PTHR35936">
    <property type="entry name" value="MEMBRANE-BOUND LYTIC MUREIN TRANSGLYCOSYLASE F"/>
    <property type="match status" value="1"/>
</dbReference>
<feature type="domain" description="Ionotropic glutamate receptor C-terminal" evidence="7">
    <location>
        <begin position="27"/>
        <end position="253"/>
    </location>
</feature>
<comment type="caution">
    <text evidence="8">The sequence shown here is derived from an EMBL/GenBank/DDBJ whole genome shotgun (WGS) entry which is preliminary data.</text>
</comment>
<feature type="chain" id="PRO_5046017652" evidence="5">
    <location>
        <begin position="23"/>
        <end position="258"/>
    </location>
</feature>
<keyword evidence="9" id="KW-1185">Reference proteome</keyword>
<dbReference type="Pfam" id="PF00497">
    <property type="entry name" value="SBP_bac_3"/>
    <property type="match status" value="1"/>
</dbReference>
<dbReference type="InterPro" id="IPR018313">
    <property type="entry name" value="SBP_3_CS"/>
</dbReference>
<evidence type="ECO:0000259" key="7">
    <source>
        <dbReference type="SMART" id="SM00079"/>
    </source>
</evidence>
<evidence type="ECO:0000313" key="9">
    <source>
        <dbReference type="Proteomes" id="UP000199598"/>
    </source>
</evidence>
<proteinExistence type="inferred from homology"/>
<dbReference type="SUPFAM" id="SSF53850">
    <property type="entry name" value="Periplasmic binding protein-like II"/>
    <property type="match status" value="1"/>
</dbReference>
<dbReference type="EMBL" id="FOSK01000007">
    <property type="protein sequence ID" value="SFK66854.1"/>
    <property type="molecule type" value="Genomic_DNA"/>
</dbReference>
<feature type="domain" description="Solute-binding protein family 3/N-terminal" evidence="6">
    <location>
        <begin position="27"/>
        <end position="254"/>
    </location>
</feature>